<reference evidence="2 4" key="2">
    <citation type="submission" date="2021-03" db="EMBL/GenBank/DDBJ databases">
        <title>Mucilaginibacter strains isolated from gold and copper mining confer multi heavy-metal resistance.</title>
        <authorList>
            <person name="Li Y."/>
        </authorList>
    </citation>
    <scope>NUCLEOTIDE SEQUENCE [LARGE SCALE GENOMIC DNA]</scope>
    <source>
        <strain evidence="2 4">P2-4</strain>
    </source>
</reference>
<protein>
    <submittedName>
        <fullName evidence="1">Uncharacterized protein</fullName>
    </submittedName>
</protein>
<dbReference type="Proteomes" id="UP000663940">
    <property type="component" value="Chromosome"/>
</dbReference>
<dbReference type="EMBL" id="CP043451">
    <property type="protein sequence ID" value="QEM06310.1"/>
    <property type="molecule type" value="Genomic_DNA"/>
</dbReference>
<keyword evidence="4" id="KW-1185">Reference proteome</keyword>
<evidence type="ECO:0000313" key="1">
    <source>
        <dbReference type="EMBL" id="QEM06310.1"/>
    </source>
</evidence>
<dbReference type="RefSeq" id="WP_112651780.1">
    <property type="nucleotide sequence ID" value="NZ_CP043451.1"/>
</dbReference>
<proteinExistence type="predicted"/>
<dbReference type="AlphaFoldDB" id="A0AAE6JIM3"/>
<evidence type="ECO:0000313" key="4">
    <source>
        <dbReference type="Proteomes" id="UP000663940"/>
    </source>
</evidence>
<sequence>MKLSNEDIIKHYLNRNGWGIVAAPSDEKYQGLYNIFEAEMNDTNFSFVCVNCEGFCFREKLGNINVIKTIISEDMLIGEQNLVFAKLKEDFEVYNKSMFGNRYFK</sequence>
<name>A0AAE6JIM3_9SPHI</name>
<accession>A0AAE6JIM3</accession>
<dbReference type="EMBL" id="CP071880">
    <property type="protein sequence ID" value="QTE51162.1"/>
    <property type="molecule type" value="Genomic_DNA"/>
</dbReference>
<organism evidence="1 3">
    <name type="scientific">Mucilaginibacter rubeus</name>
    <dbReference type="NCBI Taxonomy" id="2027860"/>
    <lineage>
        <taxon>Bacteria</taxon>
        <taxon>Pseudomonadati</taxon>
        <taxon>Bacteroidota</taxon>
        <taxon>Sphingobacteriia</taxon>
        <taxon>Sphingobacteriales</taxon>
        <taxon>Sphingobacteriaceae</taxon>
        <taxon>Mucilaginibacter</taxon>
    </lineage>
</organism>
<gene>
    <name evidence="1" type="ORF">DIU31_023340</name>
    <name evidence="2" type="ORF">J3L21_04115</name>
</gene>
<reference evidence="1 3" key="1">
    <citation type="submission" date="2019-08" db="EMBL/GenBank/DDBJ databases">
        <title>Comparative genome analysis confer to the adaptation heavy metal polluted environment.</title>
        <authorList>
            <person name="Li Y."/>
        </authorList>
    </citation>
    <scope>NUCLEOTIDE SEQUENCE [LARGE SCALE GENOMIC DNA]</scope>
    <source>
        <strain evidence="1 3">P2</strain>
    </source>
</reference>
<dbReference type="Proteomes" id="UP000250557">
    <property type="component" value="Chromosome"/>
</dbReference>
<evidence type="ECO:0000313" key="3">
    <source>
        <dbReference type="Proteomes" id="UP000250557"/>
    </source>
</evidence>
<evidence type="ECO:0000313" key="2">
    <source>
        <dbReference type="EMBL" id="QTE51162.1"/>
    </source>
</evidence>